<evidence type="ECO:0000256" key="5">
    <source>
        <dbReference type="ARBA" id="ARBA00022840"/>
    </source>
</evidence>
<dbReference type="STRING" id="121616.GA0070216_104177"/>
<dbReference type="InterPro" id="IPR003593">
    <property type="entry name" value="AAA+_ATPase"/>
</dbReference>
<dbReference type="GO" id="GO:0046677">
    <property type="term" value="P:response to antibiotic"/>
    <property type="evidence" value="ECO:0007669"/>
    <property type="project" value="UniProtKB-KW"/>
</dbReference>
<proteinExistence type="inferred from homology"/>
<evidence type="ECO:0000313" key="8">
    <source>
        <dbReference type="EMBL" id="SCF04144.1"/>
    </source>
</evidence>
<keyword evidence="6" id="KW-0046">Antibiotic resistance</keyword>
<dbReference type="EMBL" id="FMCU01000004">
    <property type="protein sequence ID" value="SCF04144.1"/>
    <property type="molecule type" value="Genomic_DNA"/>
</dbReference>
<dbReference type="Gene3D" id="3.40.50.300">
    <property type="entry name" value="P-loop containing nucleotide triphosphate hydrolases"/>
    <property type="match status" value="1"/>
</dbReference>
<organism evidence="8 9">
    <name type="scientific">Micromonospora matsumotoense</name>
    <dbReference type="NCBI Taxonomy" id="121616"/>
    <lineage>
        <taxon>Bacteria</taxon>
        <taxon>Bacillati</taxon>
        <taxon>Actinomycetota</taxon>
        <taxon>Actinomycetes</taxon>
        <taxon>Micromonosporales</taxon>
        <taxon>Micromonosporaceae</taxon>
        <taxon>Micromonospora</taxon>
    </lineage>
</organism>
<dbReference type="PROSITE" id="PS50893">
    <property type="entry name" value="ABC_TRANSPORTER_2"/>
    <property type="match status" value="1"/>
</dbReference>
<accession>A0A1C4X6S2</accession>
<dbReference type="InterPro" id="IPR050763">
    <property type="entry name" value="ABC_transporter_ATP-binding"/>
</dbReference>
<name>A0A1C4X6S2_9ACTN</name>
<feature type="domain" description="ABC transporter" evidence="7">
    <location>
        <begin position="4"/>
        <end position="206"/>
    </location>
</feature>
<comment type="subcellular location">
    <subcellularLocation>
        <location evidence="1">Cell membrane</location>
        <topology evidence="1">Peripheral membrane protein</topology>
    </subcellularLocation>
</comment>
<dbReference type="SMART" id="SM00382">
    <property type="entry name" value="AAA"/>
    <property type="match status" value="1"/>
</dbReference>
<evidence type="ECO:0000259" key="7">
    <source>
        <dbReference type="PROSITE" id="PS50893"/>
    </source>
</evidence>
<dbReference type="InterPro" id="IPR017871">
    <property type="entry name" value="ABC_transporter-like_CS"/>
</dbReference>
<evidence type="ECO:0000313" key="9">
    <source>
        <dbReference type="Proteomes" id="UP000198797"/>
    </source>
</evidence>
<keyword evidence="4" id="KW-0547">Nucleotide-binding</keyword>
<evidence type="ECO:0000256" key="2">
    <source>
        <dbReference type="ARBA" id="ARBA00005417"/>
    </source>
</evidence>
<evidence type="ECO:0000256" key="4">
    <source>
        <dbReference type="ARBA" id="ARBA00022741"/>
    </source>
</evidence>
<keyword evidence="5" id="KW-0067">ATP-binding</keyword>
<reference evidence="9" key="1">
    <citation type="submission" date="2016-06" db="EMBL/GenBank/DDBJ databases">
        <authorList>
            <person name="Varghese N."/>
            <person name="Submissions Spin"/>
        </authorList>
    </citation>
    <scope>NUCLEOTIDE SEQUENCE [LARGE SCALE GENOMIC DNA]</scope>
    <source>
        <strain evidence="9">DSM 44100</strain>
    </source>
</reference>
<dbReference type="PANTHER" id="PTHR42711:SF5">
    <property type="entry name" value="ABC TRANSPORTER ATP-BINDING PROTEIN NATA"/>
    <property type="match status" value="1"/>
</dbReference>
<dbReference type="PANTHER" id="PTHR42711">
    <property type="entry name" value="ABC TRANSPORTER ATP-BINDING PROTEIN"/>
    <property type="match status" value="1"/>
</dbReference>
<protein>
    <submittedName>
        <fullName evidence="8">Heme exporter protein A</fullName>
    </submittedName>
</protein>
<dbReference type="Pfam" id="PF00005">
    <property type="entry name" value="ABC_tran"/>
    <property type="match status" value="1"/>
</dbReference>
<dbReference type="GO" id="GO:0005886">
    <property type="term" value="C:plasma membrane"/>
    <property type="evidence" value="ECO:0007669"/>
    <property type="project" value="UniProtKB-SubCell"/>
</dbReference>
<dbReference type="GO" id="GO:0016887">
    <property type="term" value="F:ATP hydrolysis activity"/>
    <property type="evidence" value="ECO:0007669"/>
    <property type="project" value="InterPro"/>
</dbReference>
<dbReference type="GO" id="GO:0005524">
    <property type="term" value="F:ATP binding"/>
    <property type="evidence" value="ECO:0007669"/>
    <property type="project" value="UniProtKB-KW"/>
</dbReference>
<gene>
    <name evidence="8" type="ORF">GA0070216_104177</name>
</gene>
<dbReference type="PROSITE" id="PS00211">
    <property type="entry name" value="ABC_TRANSPORTER_1"/>
    <property type="match status" value="1"/>
</dbReference>
<evidence type="ECO:0000256" key="6">
    <source>
        <dbReference type="ARBA" id="ARBA00023251"/>
    </source>
</evidence>
<comment type="similarity">
    <text evidence="2">Belongs to the ABC transporter superfamily.</text>
</comment>
<sequence>MPMLRLVRATRRFGHRSVFTDLDFEAAAGERVLLAGPNGSGKTTLLRCLSGTLALSAGQATVAGHPVGSPGARRATGVCLAPEQGLYEQLTAHQNITLVARLRLPGRAVRAAVGAIEEELGIARYASMPAARCSAGMRARISIARSLVATPALLLLDEPGRSLDEEGRRLLWQAIDRRTELTCVVASHHADDGNRCQQRLTLTAAG</sequence>
<evidence type="ECO:0000256" key="1">
    <source>
        <dbReference type="ARBA" id="ARBA00004202"/>
    </source>
</evidence>
<dbReference type="Proteomes" id="UP000198797">
    <property type="component" value="Unassembled WGS sequence"/>
</dbReference>
<dbReference type="InterPro" id="IPR003439">
    <property type="entry name" value="ABC_transporter-like_ATP-bd"/>
</dbReference>
<dbReference type="SUPFAM" id="SSF52540">
    <property type="entry name" value="P-loop containing nucleoside triphosphate hydrolases"/>
    <property type="match status" value="1"/>
</dbReference>
<keyword evidence="9" id="KW-1185">Reference proteome</keyword>
<dbReference type="AlphaFoldDB" id="A0A1C4X6S2"/>
<keyword evidence="3" id="KW-0813">Transport</keyword>
<dbReference type="InterPro" id="IPR027417">
    <property type="entry name" value="P-loop_NTPase"/>
</dbReference>
<dbReference type="OrthoDB" id="3282096at2"/>
<dbReference type="RefSeq" id="WP_091243272.1">
    <property type="nucleotide sequence ID" value="NZ_FMCU01000004.1"/>
</dbReference>
<evidence type="ECO:0000256" key="3">
    <source>
        <dbReference type="ARBA" id="ARBA00022448"/>
    </source>
</evidence>